<dbReference type="GO" id="GO:0005730">
    <property type="term" value="C:nucleolus"/>
    <property type="evidence" value="ECO:0007669"/>
    <property type="project" value="UniProtKB-SubCell"/>
</dbReference>
<feature type="compositionally biased region" description="Basic and acidic residues" evidence="17">
    <location>
        <begin position="4894"/>
        <end position="4921"/>
    </location>
</feature>
<evidence type="ECO:0000256" key="7">
    <source>
        <dbReference type="ARBA" id="ARBA00022701"/>
    </source>
</evidence>
<dbReference type="GO" id="GO:0000027">
    <property type="term" value="P:ribosomal large subunit assembly"/>
    <property type="evidence" value="ECO:0007669"/>
    <property type="project" value="TreeGrafter"/>
</dbReference>
<evidence type="ECO:0000256" key="15">
    <source>
        <dbReference type="ARBA" id="ARBA00078835"/>
    </source>
</evidence>
<dbReference type="InterPro" id="IPR027417">
    <property type="entry name" value="P-loop_NTPase"/>
</dbReference>
<evidence type="ECO:0000256" key="12">
    <source>
        <dbReference type="ARBA" id="ARBA00023235"/>
    </source>
</evidence>
<feature type="compositionally biased region" description="Basic and acidic residues" evidence="17">
    <location>
        <begin position="5046"/>
        <end position="5080"/>
    </location>
</feature>
<evidence type="ECO:0000256" key="14">
    <source>
        <dbReference type="ARBA" id="ARBA00077000"/>
    </source>
</evidence>
<feature type="compositionally biased region" description="Basic and acidic residues" evidence="17">
    <location>
        <begin position="5168"/>
        <end position="5197"/>
    </location>
</feature>
<reference evidence="19" key="1">
    <citation type="submission" date="2023-08" db="EMBL/GenBank/DDBJ databases">
        <title>Pelteobagrus vachellii genome.</title>
        <authorList>
            <person name="Liu H."/>
        </authorList>
    </citation>
    <scope>NUCLEOTIDE SEQUENCE</scope>
    <source>
        <strain evidence="19">PRFRI_2022a</strain>
        <tissue evidence="19">Muscle</tissue>
    </source>
</reference>
<dbReference type="Gene3D" id="3.40.50.300">
    <property type="entry name" value="P-loop containing nucleotide triphosphate hydrolases"/>
    <property type="match status" value="7"/>
</dbReference>
<protein>
    <recommendedName>
        <fullName evidence="5">Midasin</fullName>
    </recommendedName>
    <alternativeName>
        <fullName evidence="15 16">Dynein-related AAA-ATPase MDN1</fullName>
    </alternativeName>
    <alternativeName>
        <fullName evidence="14">MIDAS-containing protein</fullName>
    </alternativeName>
</protein>
<dbReference type="SUPFAM" id="SSF53300">
    <property type="entry name" value="vWA-like"/>
    <property type="match status" value="1"/>
</dbReference>
<dbReference type="GO" id="GO:0016887">
    <property type="term" value="F:ATP hydrolysis activity"/>
    <property type="evidence" value="ECO:0007669"/>
    <property type="project" value="InterPro"/>
</dbReference>
<keyword evidence="7" id="KW-0493">Microtubule</keyword>
<dbReference type="PROSITE" id="PS50234">
    <property type="entry name" value="VWFA"/>
    <property type="match status" value="1"/>
</dbReference>
<evidence type="ECO:0000256" key="17">
    <source>
        <dbReference type="SAM" id="MobiDB-lite"/>
    </source>
</evidence>
<evidence type="ECO:0000256" key="10">
    <source>
        <dbReference type="ARBA" id="ARBA00023186"/>
    </source>
</evidence>
<dbReference type="FunFam" id="1.20.58.80:FF:000003">
    <property type="entry name" value="Katanin p60 ATPase-containing subunit A1"/>
    <property type="match status" value="1"/>
</dbReference>
<feature type="region of interest" description="Disordered" evidence="17">
    <location>
        <begin position="4657"/>
        <end position="5197"/>
    </location>
</feature>
<dbReference type="Gene3D" id="3.40.50.410">
    <property type="entry name" value="von Willebrand factor, type A domain"/>
    <property type="match status" value="1"/>
</dbReference>
<feature type="compositionally biased region" description="Basic and acidic residues" evidence="17">
    <location>
        <begin position="5089"/>
        <end position="5098"/>
    </location>
</feature>
<feature type="region of interest" description="Disordered" evidence="17">
    <location>
        <begin position="3522"/>
        <end position="3553"/>
    </location>
</feature>
<dbReference type="FunFam" id="3.40.50.410:FF:000028">
    <property type="entry name" value="Midasin"/>
    <property type="match status" value="1"/>
</dbReference>
<dbReference type="GO" id="GO:0016853">
    <property type="term" value="F:isomerase activity"/>
    <property type="evidence" value="ECO:0007669"/>
    <property type="project" value="UniProtKB-KW"/>
</dbReference>
<dbReference type="GO" id="GO:0005524">
    <property type="term" value="F:ATP binding"/>
    <property type="evidence" value="ECO:0007669"/>
    <property type="project" value="UniProtKB-KW"/>
</dbReference>
<feature type="compositionally biased region" description="Polar residues" evidence="17">
    <location>
        <begin position="5101"/>
        <end position="5118"/>
    </location>
</feature>
<dbReference type="GO" id="GO:0005654">
    <property type="term" value="C:nucleoplasm"/>
    <property type="evidence" value="ECO:0007669"/>
    <property type="project" value="UniProtKB-SubCell"/>
</dbReference>
<feature type="compositionally biased region" description="Basic and acidic residues" evidence="17">
    <location>
        <begin position="4998"/>
        <end position="5007"/>
    </location>
</feature>
<dbReference type="InterPro" id="IPR011704">
    <property type="entry name" value="ATPase_dyneun-rel_AAA"/>
</dbReference>
<dbReference type="FunFam" id="3.40.50.300:FF:000582">
    <property type="entry name" value="Midasin"/>
    <property type="match status" value="1"/>
</dbReference>
<feature type="domain" description="VWFA" evidence="18">
    <location>
        <begin position="5320"/>
        <end position="5520"/>
    </location>
</feature>
<evidence type="ECO:0000256" key="6">
    <source>
        <dbReference type="ARBA" id="ARBA00022490"/>
    </source>
</evidence>
<dbReference type="SUPFAM" id="SSF52540">
    <property type="entry name" value="P-loop containing nucleoside triphosphate hydrolases"/>
    <property type="match status" value="7"/>
</dbReference>
<feature type="compositionally biased region" description="Basic and acidic residues" evidence="17">
    <location>
        <begin position="4795"/>
        <end position="4804"/>
    </location>
</feature>
<dbReference type="Pfam" id="PF07728">
    <property type="entry name" value="AAA_5"/>
    <property type="match status" value="7"/>
</dbReference>
<keyword evidence="9" id="KW-0067">ATP-binding</keyword>
<keyword evidence="11" id="KW-0206">Cytoskeleton</keyword>
<dbReference type="InterPro" id="IPR003959">
    <property type="entry name" value="ATPase_AAA_core"/>
</dbReference>
<dbReference type="FunFam" id="3.40.50.300:FF:000142">
    <property type="entry name" value="Midasin"/>
    <property type="match status" value="1"/>
</dbReference>
<feature type="compositionally biased region" description="Basic and acidic residues" evidence="17">
    <location>
        <begin position="4689"/>
        <end position="4701"/>
    </location>
</feature>
<dbReference type="GO" id="GO:0030687">
    <property type="term" value="C:preribosome, large subunit precursor"/>
    <property type="evidence" value="ECO:0007669"/>
    <property type="project" value="TreeGrafter"/>
</dbReference>
<evidence type="ECO:0000313" key="20">
    <source>
        <dbReference type="Proteomes" id="UP001187315"/>
    </source>
</evidence>
<feature type="region of interest" description="Disordered" evidence="17">
    <location>
        <begin position="5740"/>
        <end position="5810"/>
    </location>
</feature>
<dbReference type="Pfam" id="PF17865">
    <property type="entry name" value="AAA_lid_5"/>
    <property type="match status" value="1"/>
</dbReference>
<dbReference type="InterPro" id="IPR041190">
    <property type="entry name" value="Midasin_AAA_lid_5"/>
</dbReference>
<sequence length="6041" mass="680144">METLELSLASLATISRHVERSHGELSKYLTKQIWSQQDRQGVLCLLAQLLIEKEYTLLIARHLRLFVLDLLERNAERIKKDVRLNHDLHERLCVALSKLLSVSPDAQAFAARYFTSAPPVFQRLFFTSEEAASIQYGPRRMKLRDLMGATLRFLQSDCEKFRVLWDWSVCISQLLTSDVMVRGYTAQCLALVSHMTDNQKTIFLRKVLSSEEILHLKMKSLEETQQLEVERALVLANQGSVMWQLEKGNKFSKGQIGSEDLSQCITSVCGVILPRLTPRQEEQTSTMKPLVLVESTCQNLRRLAMAVASQKPVLLEGPIGCGKTALVEYLAAATGHIKSPNILKVQLGDQTDSKMLLGMYRCTDVPGKFVWQPGSLTQAVSKGYWILLEDIDHAPLDVISVLLPLMENKKLTIPGREDCIQVAPGFQFFATRRMFHSGGVWHRPQSTHAALLDKYWNRLQIGNMTREELRQVMLNKYPNLAAVVDRLLDIYCQLTGDKHHVAVSGSGPQNPSEDRTALLEGRGLSLRDLLKWCERICVNFDSSSSNTAQNVFLEALDCFTAMQSKAESRRKLAEIIGSKLNISKEKAQHFCQMYQPAISITELEVTVGRGMLLRKQSNAVRLEVEKQTFAATRPSSVLLEQLGVCVAKGEPVLLVGETGTGKTSTVQYLARLTGHKLRVINMNQQSDTADLLGGYKPVDHKLILLPLREAFEDLFSQTYSRKQNITFLGHVQTCFRGKRWQDLLKLMDHVCKSALTKELQEKPNATLLQQQWEALALRLSQTQEQIRAREAALVFAFVEGTLAQAVKKGEWILLDEINLAAAETLECLSGLLEGSAGSLVLQDRGDTEPLVRHSDFRLFACMNPATDVGKRNLPLGIRNRFTELYVEELEFEGDLRILVSDYLKGLNFNRSTIHGIISFYLAIRKEANSRLVDGTGHKPHYSLRTLCRALKYVATNPCYNVQRSLYEGFCLSFLTQLDRSSHPLVEKLVKQYILGGNIKCLKQPIPEPEARGCLQVEGYWLSQGDMDPALDPSYILTPSVRLNLRDLARVVAAGIHPVLIQGETSVGKTSLVRWLAAATGNQCVRINNHEHTDIQEYIGCYSSDEHGKLVFKEGVLIDAMRKGYWIILDELNLAPTDVLEALNRLLDDNRELFVAETQEVIKAHPRFMLFATQNPPGLYGGRKVLSRAFRNRFVELHFDELPSEELETILHQRCSLPPSYCTKLVKAMQNLQSLRRGSSVFAGKHGYITLRDLFRWAERYRLEEQTDSSRDWLQHLADDGYMLLAGRVRKPEEALTIQNILEKHFKRTINPEALFSEAQVTTQFSPFVASIAGMPEEFGHVVWTEGMRRLAVLVGRALRFGESVLLVGDTGCGKTTVCQLFAALAGQKFFAVNCHLHMETSDFLGGLRPVRHTGTRQSESEDGRLFEWRDGPLVLAMKQDGVFLMDEISLADDSVLERLNSVLETEKSLVLAEKGSGDDDDVELLIAGKKFRLVATMNPGGDFGKKELSPALRNRFTEIWCPQSNSRSDLMKIIQHNLRAGLSLDQHDHQGKDIAELMLDFIDWLTSQEFGRRCILSVRDILSWVDFLNAVCEKDEDRHETSFMGVEETQEPEWDQRLDTVTAFIHAACLIYIDGIGSGTTVSAAENVATARKACLSFLETKLRRISKLDEKMQEALRVYDTSLVREARWGDDFFGIEPFYIVANPESESRSLLDYTLSAGTTAVNTMRILRALKLQRPVLLEGSPGVGKTSLVAALAKASGNQLIRINLSEQTDVTDLFGTDLPVEGGKGGEFAWCDGPLLAALKAGHWIVLDELNLASQSVLEGLNACFDHRAEIYIPELSMRFQVQHEKTKIFGCQNPFTQGGGRKGLPKSFLNRFTQVYVDQLTSADMQFIGNAIFPNISEQIISKMVQFSDKLVTDVAVERKWGQKGGPWEFNLRDLFRWCQLMQTDQSPAFYNPGQHVGLVYADRMRTEADKAQVLSVFRKVFAEDFDPHLGSRQFHITPLNLQVGSSVLQRSGGAPIVLDPPLSITHQTLRPLESLMKCVKMGWMAILVGPSASGKSSLVHLLALLTGHRLRVMAMNSAMDTTELLGGFEQVDIIRPWQQVLESMDYVVAMVTRRGLMSLDGAVQDTEFLLSTWSTFRRWLKDEGLDTADGTVTFEALNKLEVIIVLLHKLNTKLKVFTDMSKLQMDFTLLKERLAQMEDGWSHGGFEWLDGTLVQALQAGDWLLMDNVNFCSPSVLDRLNALLEPGGSLTINERGVIDGTTQSITPHPNFRLFLTMDPAHGEISRAMRNRGVEIYIPGENEGVCWDSLDLKTILHTMGVTGDCVCDLLRSVHSEIKSAIWDSPSSSASSLLHAAALLSSQLQRGVDLPSAMLQACGEAYVLCQRTNANQKLAQELIERQLAVLDSEEWGSGLLCAGVWPDRVPSALQCTEDSCFSGVQRDGQVLLYCLNKLSLHSKRTRPLSLTDFQRVMQSSTALESLQFSPECGAGDSISDAQQLLPTAVRILTERASHSDWVLRTSWLSHLAKSYKHVPEAALIQLEAGNQALKAIFNSKLVGKGKYLTEQIQPHSTDDYRILVDMRWNKQYLDILANTCNFEDEERCMEFMEALYAVANRIIILMDREERAAICNNTGNASASNSALRLATAFSKGTVDIAQLPHPVLVHLRSFFDLWDSFVLQAVQTDQPNISDHLMFEILQLLQWRDHFWNVCNSLPADSRGICVLSLHWQWVHKHLVLRLPQLLMGDGDYEGQQELQTISTTIQNTLSSSVSVALALKSIQKTLGKPLPFKLESVAECSAHLRLFSKALDVRDLCLSDRTPSLWKQGVARLRGVAMRIDCKEALLEGWGLVLQANLLLDPMSTGVLERLRTCVNQQQGHMASCGLLGSLSEAENEEDVCDGAGPDRELLLRLARRAQLWPVLEELAILNQMKVTADLLHQSVTHRGSKIEEEDLQRSLSNHLRFCMQSTPMNIRLLQPLWFLLNTKRPVEELPLVWCELLSETLAALWSGSVTTDPERWLKWSPLNPDEETKKSFRSLLGPSDTGPGMLSRAVWSRCVLGVLSSSEVGGRWDPSGSSFLTSSRVTLGEWRERIGQLQDLSAVLWDNLAMSELADFRLTDRRLQGLVLCRQLHALSDLLSPGLQESYAESCDALIEGEDPIGAAKGIQVALREGLPENLLPEGFLETLVTCLTQFSHNRACDTVQLARSGVFWVNMGLLQIQVWVPQTIFDPAVKRAYKLKYAQDELSLLQDEWNGRSLSSQLLTGVHLEESSTTDVFQHPRIRYLWIRMQQVKEQICELGRKQACRPAEPQYGRLYQELQHYLCSIGQPAAVGDLLSHLLKALQGSGPKSRPGIQGLLKEEAVWQASQQRFAQRLSDEYPLYPDVVVPLRSAILQLQHGMRLLASQVASTLTALPGLPRLVSTLLAFPAPPLTSALERAQYLCSRTCMDTLRGLGKVLPDSEVTRVVPEPVTLLLSALLCLQSHAISAGELGTEAQTLLRHVCQALVNEWDEQERRAREKEQKEASLYRSRSKLHGGGLSEEQQEERDFRRSFPTYHKDFADITSEPSLEQPIIIEDDEECDGETESKDNSVFQVSSCQNTVIQVHQKLCLGFAQSLWYQSNPPSNRSKDHLSALVSSYQITAPLIARFYHLMDCELDPQLTGSQLLLSSVLQNTVRGSGGPAGLILQNEGPYDFYREPNMCQARLCLPAIQQLARAIRRRLEDWPEHPALVQITVVVERILGFSLSSPLAKFLNGLEILLSKSQDWENNASRSVSLRNELEPITQLIIQWRKLELNCWSSSLDNALRRHTENSNKHWFSIYQLIERDLQEKRTDSKPDVKDGGVKELPLPSVSSTLQGFMEGSTLGEFHTRLSMLLAFHCHVLLAPKQDGHASLCSLLWNLHQYYTQFSDSVQARITQLRAPVEKELKDFVKISKWNDVSFWAIKQSVEKTHRTLFKFVRKFEAALAEPCASWLVEPKSTTDNMDVVDIRPEDTPLHQLHRTLKSALPGRGRDQQSDGLEEVTRSKEPTSLQARLPTLTKKMRKMCVQMVKKTPLPELSEDLDQFTAEIIGNVQALQSLTVDRSLEQERQKAEAKHILLQKQRALADLFKMLAQIGLSYRKGLMWSRTADPEEPLFLQPVEMRTTLAALRTQESTENILFGQMTGAWDGCQKYFYRSWARRNAMQAAMQAAVKELGLGNMERCRGFSSHLFKLLLRQRRRLAKITERFSDLRRLINTIQDVRSQMTSGEQESILPPQDSLSGWVAKARTLAQQCCVALQQISWVLHCCPEGSPATLCQSGEGGQGEATLSHPTPLSAHLQPQACLMRRGETSWVEAVKSVEALQSEGTQLKDRLNALGHESTQKVIQTRRHLEECSSCVHGLGELVDRMASVESLFNLDGGVVPHSQPCLTRGLRAIKTEVDTCVREFTTWKSRPLPHRTSSKRSATAFRAEFSEQLERTINTVLCAVQGLVKRRERETEEEQPEDSRKESDSEAAEELLKPGHLSRLLEEDLSGDVSCLSLAEVTGVTERLLERLQSFRDTCSSRHLKDMKEACRDLTRLEPMLCVYSELVRWYMAMCMGAHRSTGKLLSVLASIFTELAQKGFCLPQELLGGGDGEGSTEFHDYEGGGIGEGEGVKDVSDKIENEDQVEDTFQEGQEKNEEEPDQREIKDEDDAIEMSEDFDGKMHDGEMRESGDEEDSDKDEDEELDKKMGDLGDGPSDTLDERMWGDDDDDDDLDGSDKEEESGPGTDQGESELVAKDDNTEAGESNKDKRNKDKDNPMDDEDEREKVHEQVDEREFDENEVDPYHGKQEQKAEAEALDLPDELNLDQDEQAGQDEEGEGEGEAENPYDIEDKPMEVDEAEEEGGEENNEGMTQDQPDTQDAGEEQKAEDETNGEQRDGDKDTETEERGENEGDEDEEEKEKGDEKGREEDMTVPADEGQKPKNEELDGEEDDAQVESAERKEHATDGQTAEENVQSDTAVELAGAASERDQAKEEQGSGSADASQAEGHDSTLMARMSSQRQRHKQTQSFKRKPGRADNERSLGDASERVHKRLRTVESAERREQEHTPCDVQQESDTYEHIRHGEETYDTQTYDTASTEQQKPTSMKQDDEEEEDDVAMDTEEEKEMQVVDAPELKPENLESSKASQRGMESGDLDIQKHDKEEEKRETKTNHDEEQRRERSKESTIHTVPELLTEMLKLQVKDPDLLRRDLELQLEAWHKQTPGSQEEESAAAAMWQQYQALTSPLSQQLCEQLRLILEPTQAAKLKGDYRTGKRLNMRKVIPYIASQFRKDKIWLRRTKPSKRDYQICLAVDDSSSMVDNHSKQLAFESVSVIVNALTLLEVGQVAVCSFGESVQLLHPFQQQFNDQSGARILRLCQFQQKKTRIAQFLETSANMFTAAKLQNPGSANTEMAQLLLIVSDGRGLFLEGKERVAAAVQSARSANVFVIFVVLDNPNSRDSILDIKVPIFKGPGELPEIRSYMDEFPFPFYVILRDVNALPETLSDALRQWFELVTATDRGFSISSKTHKNFHPCTHPVLKRDHFEGHRPKKCMRDVVKSACGTIRCHDTFAGIQRRNVPFEEPCVELWRERARSSTLVRIFRRVPRVHTVFSDYATIMSLMEISENVKLAREYALLGNYSSAVVCYQGVLEQIRRYILSVREAIVQQKWQKVWQEINEENKHVRDIMTTLESFQLDNAPSKPSSFSQECDILPVHVEHRSSPCAVRKAPAAYKDAKAHGSRLSAGPRSQHRQSPRLVNGDRGKPPKGKEKKENTPKQKDDKNKAEASEPEVKRFDRGGEDKDLIEALERDIISKNPNVKWDDIADLKEAKKLLKEAVVLPIWMPEFFKGIRRPWKGVLMVGPPGTGKTLLAKAVATECRTTFFNVSSSTLTSKYRGESEKLVRLLFEMARFYAPTTIFIDEIDSICSRRGTSEEHEASRRVKAELLVQMDGVGGPSDNDPSKMVMVLAATNFPWDIDEALRRRLEKRIYIPLPTGMLKQNDTDLFYSIKVNLINCVCSDVKRRDGPSC</sequence>
<dbReference type="Pfam" id="PF00004">
    <property type="entry name" value="AAA"/>
    <property type="match status" value="1"/>
</dbReference>
<name>A0AA88SPB2_TACVA</name>
<dbReference type="Gene3D" id="1.20.58.80">
    <property type="entry name" value="Phosphotransferase system, lactose/cellobiose-type IIA subunit"/>
    <property type="match status" value="1"/>
</dbReference>
<dbReference type="EMBL" id="JAVHJS010000010">
    <property type="protein sequence ID" value="KAK2846136.1"/>
    <property type="molecule type" value="Genomic_DNA"/>
</dbReference>
<dbReference type="PANTHER" id="PTHR48103:SF2">
    <property type="entry name" value="MIDASIN"/>
    <property type="match status" value="1"/>
</dbReference>
<evidence type="ECO:0000256" key="8">
    <source>
        <dbReference type="ARBA" id="ARBA00022741"/>
    </source>
</evidence>
<evidence type="ECO:0000256" key="1">
    <source>
        <dbReference type="ARBA" id="ARBA00004186"/>
    </source>
</evidence>
<feature type="compositionally biased region" description="Acidic residues" evidence="17">
    <location>
        <begin position="4702"/>
        <end position="4714"/>
    </location>
</feature>
<evidence type="ECO:0000256" key="13">
    <source>
        <dbReference type="ARBA" id="ARBA00023242"/>
    </source>
</evidence>
<dbReference type="SMART" id="SM00327">
    <property type="entry name" value="VWA"/>
    <property type="match status" value="1"/>
</dbReference>
<feature type="compositionally biased region" description="Basic and acidic residues" evidence="17">
    <location>
        <begin position="3522"/>
        <end position="3531"/>
    </location>
</feature>
<dbReference type="Pfam" id="PF21126">
    <property type="entry name" value="KATNA1_MIT"/>
    <property type="match status" value="1"/>
</dbReference>
<keyword evidence="12" id="KW-0413">Isomerase</keyword>
<organism evidence="19 20">
    <name type="scientific">Tachysurus vachellii</name>
    <name type="common">Darkbarbel catfish</name>
    <name type="synonym">Pelteobagrus vachellii</name>
    <dbReference type="NCBI Taxonomy" id="175792"/>
    <lineage>
        <taxon>Eukaryota</taxon>
        <taxon>Metazoa</taxon>
        <taxon>Chordata</taxon>
        <taxon>Craniata</taxon>
        <taxon>Vertebrata</taxon>
        <taxon>Euteleostomi</taxon>
        <taxon>Actinopterygii</taxon>
        <taxon>Neopterygii</taxon>
        <taxon>Teleostei</taxon>
        <taxon>Ostariophysi</taxon>
        <taxon>Siluriformes</taxon>
        <taxon>Bagridae</taxon>
        <taxon>Tachysurus</taxon>
    </lineage>
</organism>
<evidence type="ECO:0000256" key="16">
    <source>
        <dbReference type="ARBA" id="ARBA00080517"/>
    </source>
</evidence>
<dbReference type="InterPro" id="IPR002035">
    <property type="entry name" value="VWF_A"/>
</dbReference>
<feature type="compositionally biased region" description="Acidic residues" evidence="17">
    <location>
        <begin position="4867"/>
        <end position="4879"/>
    </location>
</feature>
<dbReference type="GO" id="GO:0000226">
    <property type="term" value="P:microtubule cytoskeleton organization"/>
    <property type="evidence" value="ECO:0007669"/>
    <property type="project" value="UniProtKB-ARBA"/>
</dbReference>
<dbReference type="InterPro" id="IPR048611">
    <property type="entry name" value="KATNA1_MIT"/>
</dbReference>
<dbReference type="InterPro" id="IPR040848">
    <property type="entry name" value="AAA_lid_7"/>
</dbReference>
<feature type="compositionally biased region" description="Basic and acidic residues" evidence="17">
    <location>
        <begin position="4930"/>
        <end position="4941"/>
    </location>
</feature>
<dbReference type="SMART" id="SM00382">
    <property type="entry name" value="AAA"/>
    <property type="match status" value="7"/>
</dbReference>
<dbReference type="InterPro" id="IPR048612">
    <property type="entry name" value="KTNA1_AAA_dom"/>
</dbReference>
<dbReference type="GO" id="GO:0005874">
    <property type="term" value="C:microtubule"/>
    <property type="evidence" value="ECO:0007669"/>
    <property type="project" value="UniProtKB-KW"/>
</dbReference>
<evidence type="ECO:0000256" key="5">
    <source>
        <dbReference type="ARBA" id="ARBA00017143"/>
    </source>
</evidence>
<feature type="compositionally biased region" description="Basic and acidic residues" evidence="17">
    <location>
        <begin position="4813"/>
        <end position="4825"/>
    </location>
</feature>
<keyword evidence="20" id="KW-1185">Reference proteome</keyword>
<accession>A0AA88SPB2</accession>
<evidence type="ECO:0000256" key="3">
    <source>
        <dbReference type="ARBA" id="ARBA00004642"/>
    </source>
</evidence>
<feature type="compositionally biased region" description="Acidic residues" evidence="17">
    <location>
        <begin position="5121"/>
        <end position="5137"/>
    </location>
</feature>
<dbReference type="InterPro" id="IPR036465">
    <property type="entry name" value="vWFA_dom_sf"/>
</dbReference>
<evidence type="ECO:0000313" key="19">
    <source>
        <dbReference type="EMBL" id="KAK2846136.1"/>
    </source>
</evidence>
<feature type="compositionally biased region" description="Basic and acidic residues" evidence="17">
    <location>
        <begin position="4764"/>
        <end position="4788"/>
    </location>
</feature>
<feature type="compositionally biased region" description="Basic and acidic residues" evidence="17">
    <location>
        <begin position="4016"/>
        <end position="4033"/>
    </location>
</feature>
<feature type="region of interest" description="Disordered" evidence="17">
    <location>
        <begin position="4622"/>
        <end position="4643"/>
    </location>
</feature>
<feature type="compositionally biased region" description="Acidic residues" evidence="17">
    <location>
        <begin position="4737"/>
        <end position="4753"/>
    </location>
</feature>
<feature type="compositionally biased region" description="Basic and acidic residues" evidence="17">
    <location>
        <begin position="5771"/>
        <end position="5810"/>
    </location>
</feature>
<feature type="region of interest" description="Disordered" evidence="17">
    <location>
        <begin position="4481"/>
        <end position="4503"/>
    </location>
</feature>
<feature type="compositionally biased region" description="Basic residues" evidence="17">
    <location>
        <begin position="5032"/>
        <end position="5045"/>
    </location>
</feature>
<dbReference type="CDD" id="cd01460">
    <property type="entry name" value="vWA_midasin"/>
    <property type="match status" value="1"/>
</dbReference>
<comment type="caution">
    <text evidence="19">The sequence shown here is derived from an EMBL/GenBank/DDBJ whole genome shotgun (WGS) entry which is preliminary data.</text>
</comment>
<feature type="compositionally biased region" description="Acidic residues" evidence="17">
    <location>
        <begin position="4667"/>
        <end position="4688"/>
    </location>
</feature>
<dbReference type="Pfam" id="PF17867">
    <property type="entry name" value="AAA_lid_7"/>
    <property type="match status" value="3"/>
</dbReference>
<comment type="subcellular location">
    <subcellularLocation>
        <location evidence="1">Cytoplasm</location>
        <location evidence="1">Cytoskeleton</location>
        <location evidence="1">Spindle</location>
    </subcellularLocation>
    <subcellularLocation>
        <location evidence="2">Nucleus</location>
        <location evidence="2">Nucleolus</location>
    </subcellularLocation>
    <subcellularLocation>
        <location evidence="3">Nucleus</location>
        <location evidence="3">Nucleoplasm</location>
    </subcellularLocation>
</comment>
<dbReference type="GO" id="GO:0005819">
    <property type="term" value="C:spindle"/>
    <property type="evidence" value="ECO:0007669"/>
    <property type="project" value="UniProtKB-SubCell"/>
</dbReference>
<dbReference type="FunFam" id="3.40.50.300:FF:000159">
    <property type="entry name" value="Katanin p60 ATPase-containing subunit A1"/>
    <property type="match status" value="1"/>
</dbReference>
<evidence type="ECO:0000259" key="18">
    <source>
        <dbReference type="PROSITE" id="PS50234"/>
    </source>
</evidence>
<dbReference type="Proteomes" id="UP001187315">
    <property type="component" value="Unassembled WGS sequence"/>
</dbReference>
<evidence type="ECO:0000256" key="4">
    <source>
        <dbReference type="ARBA" id="ARBA00007188"/>
    </source>
</evidence>
<feature type="compositionally biased region" description="Acidic residues" evidence="17">
    <location>
        <begin position="4826"/>
        <end position="4859"/>
    </location>
</feature>
<gene>
    <name evidence="19" type="ORF">Q7C36_010990</name>
</gene>
<keyword evidence="8" id="KW-0547">Nucleotide-binding</keyword>
<dbReference type="FunFam" id="3.40.50.300:FF:000956">
    <property type="entry name" value="Midasin"/>
    <property type="match status" value="1"/>
</dbReference>
<dbReference type="PANTHER" id="PTHR48103">
    <property type="entry name" value="MIDASIN-RELATED"/>
    <property type="match status" value="1"/>
</dbReference>
<dbReference type="CDD" id="cd00009">
    <property type="entry name" value="AAA"/>
    <property type="match status" value="2"/>
</dbReference>
<dbReference type="InterPro" id="IPR003960">
    <property type="entry name" value="ATPase_AAA_CS"/>
</dbReference>
<evidence type="ECO:0000256" key="9">
    <source>
        <dbReference type="ARBA" id="ARBA00022840"/>
    </source>
</evidence>
<feature type="region of interest" description="Disordered" evidence="17">
    <location>
        <begin position="4012"/>
        <end position="4035"/>
    </location>
</feature>
<dbReference type="CDD" id="cd21748">
    <property type="entry name" value="Kp60-NTD"/>
    <property type="match status" value="1"/>
</dbReference>
<proteinExistence type="inferred from homology"/>
<keyword evidence="13" id="KW-0539">Nucleus</keyword>
<evidence type="ECO:0000256" key="11">
    <source>
        <dbReference type="ARBA" id="ARBA00023212"/>
    </source>
</evidence>
<dbReference type="FunFam" id="3.40.50.300:FF:000764">
    <property type="entry name" value="Midasin"/>
    <property type="match status" value="1"/>
</dbReference>
<dbReference type="CDD" id="cd19522">
    <property type="entry name" value="RecA-like_KTNA1"/>
    <property type="match status" value="1"/>
</dbReference>
<dbReference type="InterPro" id="IPR003593">
    <property type="entry name" value="AAA+_ATPase"/>
</dbReference>
<dbReference type="GO" id="GO:0000055">
    <property type="term" value="P:ribosomal large subunit export from nucleus"/>
    <property type="evidence" value="ECO:0007669"/>
    <property type="project" value="TreeGrafter"/>
</dbReference>
<keyword evidence="10" id="KW-0143">Chaperone</keyword>
<evidence type="ECO:0000256" key="2">
    <source>
        <dbReference type="ARBA" id="ARBA00004604"/>
    </source>
</evidence>
<comment type="similarity">
    <text evidence="4">Belongs to the midasin family.</text>
</comment>
<dbReference type="FunFam" id="3.40.50.300:FF:000919">
    <property type="entry name" value="Midasin"/>
    <property type="match status" value="1"/>
</dbReference>
<feature type="compositionally biased region" description="Polar residues" evidence="17">
    <location>
        <begin position="4977"/>
        <end position="4989"/>
    </location>
</feature>
<dbReference type="PROSITE" id="PS00674">
    <property type="entry name" value="AAA"/>
    <property type="match status" value="1"/>
</dbReference>
<keyword evidence="6" id="KW-0963">Cytoplasm</keyword>